<sequence length="184" mass="20443">MVRISTRPFLHLLPKLVGAKFDYPFYARVTQVDQTNVSFRGLEGGDGTVSREITNRCRVTAREVNPSGHLSHLRRPVALKIEGQVHFGQIRVVDGDRVTVVSDGDRFSTSTAHTSLVPHIVALLLEHVKFPCEVWSDNEILVIQSTILDRVTGRNDEASSNDIAKIFEGLISHESCPSPAQRCD</sequence>
<keyword evidence="2" id="KW-1185">Reference proteome</keyword>
<reference evidence="1" key="1">
    <citation type="submission" date="2023-04" db="EMBL/GenBank/DDBJ databases">
        <title>Phytophthora fragariaefolia NBRC 109709.</title>
        <authorList>
            <person name="Ichikawa N."/>
            <person name="Sato H."/>
            <person name="Tonouchi N."/>
        </authorList>
    </citation>
    <scope>NUCLEOTIDE SEQUENCE</scope>
    <source>
        <strain evidence="1">NBRC 109709</strain>
    </source>
</reference>
<dbReference type="EMBL" id="BSXT01002655">
    <property type="protein sequence ID" value="GMF50153.1"/>
    <property type="molecule type" value="Genomic_DNA"/>
</dbReference>
<organism evidence="1 2">
    <name type="scientific">Phytophthora fragariaefolia</name>
    <dbReference type="NCBI Taxonomy" id="1490495"/>
    <lineage>
        <taxon>Eukaryota</taxon>
        <taxon>Sar</taxon>
        <taxon>Stramenopiles</taxon>
        <taxon>Oomycota</taxon>
        <taxon>Peronosporomycetes</taxon>
        <taxon>Peronosporales</taxon>
        <taxon>Peronosporaceae</taxon>
        <taxon>Phytophthora</taxon>
    </lineage>
</organism>
<gene>
    <name evidence="1" type="ORF">Pfra01_001995000</name>
</gene>
<proteinExistence type="predicted"/>
<dbReference type="AlphaFoldDB" id="A0A9W6Y2A2"/>
<dbReference type="OrthoDB" id="104486at2759"/>
<evidence type="ECO:0000313" key="2">
    <source>
        <dbReference type="Proteomes" id="UP001165121"/>
    </source>
</evidence>
<dbReference type="Proteomes" id="UP001165121">
    <property type="component" value="Unassembled WGS sequence"/>
</dbReference>
<comment type="caution">
    <text evidence="1">The sequence shown here is derived from an EMBL/GenBank/DDBJ whole genome shotgun (WGS) entry which is preliminary data.</text>
</comment>
<accession>A0A9W6Y2A2</accession>
<name>A0A9W6Y2A2_9STRA</name>
<evidence type="ECO:0000313" key="1">
    <source>
        <dbReference type="EMBL" id="GMF50153.1"/>
    </source>
</evidence>
<protein>
    <submittedName>
        <fullName evidence="1">Unnamed protein product</fullName>
    </submittedName>
</protein>